<dbReference type="PANTHER" id="PTHR44688">
    <property type="entry name" value="DNA-BINDING TRANSCRIPTIONAL ACTIVATOR DEVR_DOSR"/>
    <property type="match status" value="1"/>
</dbReference>
<reference evidence="5 6" key="1">
    <citation type="journal article" date="2001" name="Int. J. Syst. Evol. Microbiol.">
        <title>Agreia bicolorata gen. nov., sp. nov., to accommodate actinobacteria isolated from narrow reed grass infected by the nematode Heteroanguina graminophila.</title>
        <authorList>
            <person name="Evtushenko L.I."/>
            <person name="Dorofeeva L.V."/>
            <person name="Dobrovolskaya T.G."/>
            <person name="Streshinskaya G.M."/>
            <person name="Subbotin S.A."/>
            <person name="Tiedje J.M."/>
        </authorList>
    </citation>
    <scope>NUCLEOTIDE SEQUENCE [LARGE SCALE GENOMIC DNA]</scope>
    <source>
        <strain evidence="5 6">VKM Ac-1804</strain>
    </source>
</reference>
<dbReference type="InterPro" id="IPR000792">
    <property type="entry name" value="Tscrpt_reg_LuxR_C"/>
</dbReference>
<gene>
    <name evidence="5" type="ORF">TZ00_07855</name>
</gene>
<dbReference type="PANTHER" id="PTHR44688:SF16">
    <property type="entry name" value="DNA-BINDING TRANSCRIPTIONAL ACTIVATOR DEVR_DOSR"/>
    <property type="match status" value="1"/>
</dbReference>
<dbReference type="Pfam" id="PF00196">
    <property type="entry name" value="GerE"/>
    <property type="match status" value="1"/>
</dbReference>
<dbReference type="PRINTS" id="PR00038">
    <property type="entry name" value="HTHLUXR"/>
</dbReference>
<dbReference type="SUPFAM" id="SSF46894">
    <property type="entry name" value="C-terminal effector domain of the bipartite response regulators"/>
    <property type="match status" value="1"/>
</dbReference>
<evidence type="ECO:0000256" key="3">
    <source>
        <dbReference type="ARBA" id="ARBA00023163"/>
    </source>
</evidence>
<organism evidence="5 6">
    <name type="scientific">Agreia bicolorata</name>
    <dbReference type="NCBI Taxonomy" id="110935"/>
    <lineage>
        <taxon>Bacteria</taxon>
        <taxon>Bacillati</taxon>
        <taxon>Actinomycetota</taxon>
        <taxon>Actinomycetes</taxon>
        <taxon>Micrococcales</taxon>
        <taxon>Microbacteriaceae</taxon>
        <taxon>Agreia</taxon>
    </lineage>
</organism>
<comment type="caution">
    <text evidence="5">The sequence shown here is derived from an EMBL/GenBank/DDBJ whole genome shotgun (WGS) entry which is preliminary data.</text>
</comment>
<keyword evidence="1" id="KW-0805">Transcription regulation</keyword>
<dbReference type="EMBL" id="JYFC01000003">
    <property type="protein sequence ID" value="KJC64356.1"/>
    <property type="molecule type" value="Genomic_DNA"/>
</dbReference>
<dbReference type="PROSITE" id="PS00622">
    <property type="entry name" value="HTH_LUXR_1"/>
    <property type="match status" value="1"/>
</dbReference>
<dbReference type="Pfam" id="PF13191">
    <property type="entry name" value="AAA_16"/>
    <property type="match status" value="1"/>
</dbReference>
<dbReference type="SMART" id="SM00421">
    <property type="entry name" value="HTH_LUXR"/>
    <property type="match status" value="1"/>
</dbReference>
<sequence length="902" mass="94048">MDDATRDADISSVLGVAAWPLVARGPVVDRIVSTLSSASTLAVVLHGEAGIGKSRIAAAAADALQQNGWSTLRLSARTSLSALPLGGLAPLFASERPDLGRLASDPLALLTFASDRIRSLAPERQVLLVVDDLPLLDALSLHLVAQLVQTGIVRLLATIPEGSPVPDPILALWTESSALRIDIAPLDRDESARVLEAALGASVAGRTAETLHRASSGNPLFLRELSLGAILGGSLQAVEGVWQLVGPLSGTPALRDVMVARLQALTPAELDLIERLALCSRLPMAQLRQPNSRQTVRRLESAGLVSLSESNGVVVAALAQPHYASVVRSGMSLLRVEDVLLEQADIASEGELTTDEAFRVAVWRLDAGRPSNPDLLASSARLAQLTHDHAQAARLARAAIAAGAAGADIHILLADSLRRRGEEQPSALAVDEADRRNDAEPTAEPVAAQIAATRALLLHDQPGGLDAANSVLDEALARYPDQSESITLLRSMMLFTREESGSALDAIESLLTPGRVDTKSQPERAAVVALAAAPALAAAGRYSESEEWVAVLRDALPSTGDRAFVLFTTAITAFTGGSLDTARQRSLDTLSEAIQFDDEVSTRWAELLLGQVTLEIGAVDTASRWIRDAISGAQLTGPRVLLGASLATLAAAHAQAGRFDEADATLAGLSDDEQMGRYYRSLARGLVASGRGDADGAVGLLSRAASDYEEAGELHHASGLFFAAARIAGAGMTNPPAAAEHLAAALEAIAARGDSPLFAARASHARALVERDADELMRASAAWEVLGGDLFAAEAAAAAGAIARAAGEVQVSMGYLQRAQEFAARCAGAASAILEVSVAAPDVLTKRERQIADLAGSGLSSQEIASALFLSVRTVDNHLQSSYGKLGVAGRKELMKLLGSRS</sequence>
<dbReference type="InterPro" id="IPR036388">
    <property type="entry name" value="WH-like_DNA-bd_sf"/>
</dbReference>
<evidence type="ECO:0000313" key="6">
    <source>
        <dbReference type="Proteomes" id="UP000032503"/>
    </source>
</evidence>
<evidence type="ECO:0000259" key="4">
    <source>
        <dbReference type="PROSITE" id="PS50043"/>
    </source>
</evidence>
<dbReference type="Proteomes" id="UP000032503">
    <property type="component" value="Unassembled WGS sequence"/>
</dbReference>
<name>A0ABR5CFK0_9MICO</name>
<dbReference type="Gene3D" id="1.25.40.10">
    <property type="entry name" value="Tetratricopeptide repeat domain"/>
    <property type="match status" value="1"/>
</dbReference>
<dbReference type="InterPro" id="IPR016032">
    <property type="entry name" value="Sig_transdc_resp-reg_C-effctor"/>
</dbReference>
<evidence type="ECO:0000256" key="1">
    <source>
        <dbReference type="ARBA" id="ARBA00023015"/>
    </source>
</evidence>
<keyword evidence="2" id="KW-0238">DNA-binding</keyword>
<dbReference type="InterPro" id="IPR041664">
    <property type="entry name" value="AAA_16"/>
</dbReference>
<keyword evidence="3" id="KW-0804">Transcription</keyword>
<keyword evidence="6" id="KW-1185">Reference proteome</keyword>
<accession>A0ABR5CFK0</accession>
<protein>
    <recommendedName>
        <fullName evidence="4">HTH luxR-type domain-containing protein</fullName>
    </recommendedName>
</protein>
<proteinExistence type="predicted"/>
<dbReference type="InterPro" id="IPR027417">
    <property type="entry name" value="P-loop_NTPase"/>
</dbReference>
<dbReference type="RefSeq" id="WP_044440692.1">
    <property type="nucleotide sequence ID" value="NZ_JYFC01000003.1"/>
</dbReference>
<dbReference type="SUPFAM" id="SSF52540">
    <property type="entry name" value="P-loop containing nucleoside triphosphate hydrolases"/>
    <property type="match status" value="1"/>
</dbReference>
<dbReference type="InterPro" id="IPR011990">
    <property type="entry name" value="TPR-like_helical_dom_sf"/>
</dbReference>
<evidence type="ECO:0000256" key="2">
    <source>
        <dbReference type="ARBA" id="ARBA00023125"/>
    </source>
</evidence>
<feature type="domain" description="HTH luxR-type" evidence="4">
    <location>
        <begin position="837"/>
        <end position="902"/>
    </location>
</feature>
<evidence type="ECO:0000313" key="5">
    <source>
        <dbReference type="EMBL" id="KJC64356.1"/>
    </source>
</evidence>
<dbReference type="Gene3D" id="1.10.10.10">
    <property type="entry name" value="Winged helix-like DNA-binding domain superfamily/Winged helix DNA-binding domain"/>
    <property type="match status" value="1"/>
</dbReference>
<dbReference type="CDD" id="cd06170">
    <property type="entry name" value="LuxR_C_like"/>
    <property type="match status" value="1"/>
</dbReference>
<dbReference type="PROSITE" id="PS50043">
    <property type="entry name" value="HTH_LUXR_2"/>
    <property type="match status" value="1"/>
</dbReference>